<organism evidence="4 5">
    <name type="scientific">Hymenobacter montanus</name>
    <dbReference type="NCBI Taxonomy" id="2771359"/>
    <lineage>
        <taxon>Bacteria</taxon>
        <taxon>Pseudomonadati</taxon>
        <taxon>Bacteroidota</taxon>
        <taxon>Cytophagia</taxon>
        <taxon>Cytophagales</taxon>
        <taxon>Hymenobacteraceae</taxon>
        <taxon>Hymenobacter</taxon>
    </lineage>
</organism>
<dbReference type="InterPro" id="IPR013149">
    <property type="entry name" value="ADH-like_C"/>
</dbReference>
<dbReference type="InterPro" id="IPR013154">
    <property type="entry name" value="ADH-like_N"/>
</dbReference>
<evidence type="ECO:0000256" key="1">
    <source>
        <dbReference type="ARBA" id="ARBA00022857"/>
    </source>
</evidence>
<evidence type="ECO:0000313" key="5">
    <source>
        <dbReference type="Proteomes" id="UP000612233"/>
    </source>
</evidence>
<evidence type="ECO:0000259" key="3">
    <source>
        <dbReference type="SMART" id="SM00829"/>
    </source>
</evidence>
<dbReference type="CDD" id="cd05286">
    <property type="entry name" value="QOR2"/>
    <property type="match status" value="1"/>
</dbReference>
<dbReference type="SMART" id="SM00829">
    <property type="entry name" value="PKS_ER"/>
    <property type="match status" value="1"/>
</dbReference>
<dbReference type="Pfam" id="PF00107">
    <property type="entry name" value="ADH_zinc_N"/>
    <property type="match status" value="1"/>
</dbReference>
<evidence type="ECO:0000256" key="2">
    <source>
        <dbReference type="ARBA" id="ARBA00023002"/>
    </source>
</evidence>
<dbReference type="Gene3D" id="3.40.50.720">
    <property type="entry name" value="NAD(P)-binding Rossmann-like Domain"/>
    <property type="match status" value="1"/>
</dbReference>
<dbReference type="SUPFAM" id="SSF51735">
    <property type="entry name" value="NAD(P)-binding Rossmann-fold domains"/>
    <property type="match status" value="1"/>
</dbReference>
<dbReference type="Pfam" id="PF08240">
    <property type="entry name" value="ADH_N"/>
    <property type="match status" value="1"/>
</dbReference>
<dbReference type="InterPro" id="IPR011032">
    <property type="entry name" value="GroES-like_sf"/>
</dbReference>
<reference evidence="4" key="1">
    <citation type="submission" date="2020-09" db="EMBL/GenBank/DDBJ databases">
        <authorList>
            <person name="Kim M.K."/>
        </authorList>
    </citation>
    <scope>NUCLEOTIDE SEQUENCE</scope>
    <source>
        <strain evidence="4">BT664</strain>
    </source>
</reference>
<keyword evidence="1" id="KW-0521">NADP</keyword>
<dbReference type="Gene3D" id="3.90.180.10">
    <property type="entry name" value="Medium-chain alcohol dehydrogenases, catalytic domain"/>
    <property type="match status" value="1"/>
</dbReference>
<sequence>MKALCFDTFGGPDVLYYGDVPAPTAPDRGEVLVRTRAIGLNFADVYRRQGHYHLLGQPPFIAGYEGSGTIEAVGDAVPVLKVGDRVAFADVPFANAELVAAPADKIIPLPATISFELGAALLLQGLTAHYLSHDSYPVKPGDVVAVHAVAGGVGQLLTQLVRQRGGRVLGLTSSPEKAEVARQLGAEAVFLYADDWVSQLRAHTAGGGPDAIYDSVGSTLPQSLEAVKTRGTVVFYGMAGGSPAPVDPRYLMDASKTLTGGDLWNYLDSAQERQHRATVLFELVAAGQLQVHIARQFALADGAAAHRYLESRQSTGKVLLIP</sequence>
<dbReference type="InterPro" id="IPR047618">
    <property type="entry name" value="QOR-like"/>
</dbReference>
<name>A0A927BEJ8_9BACT</name>
<comment type="caution">
    <text evidence="4">The sequence shown here is derived from an EMBL/GenBank/DDBJ whole genome shotgun (WGS) entry which is preliminary data.</text>
</comment>
<evidence type="ECO:0000313" key="4">
    <source>
        <dbReference type="EMBL" id="MBD2768629.1"/>
    </source>
</evidence>
<dbReference type="AlphaFoldDB" id="A0A927BEJ8"/>
<dbReference type="EMBL" id="JACXAD010000012">
    <property type="protein sequence ID" value="MBD2768629.1"/>
    <property type="molecule type" value="Genomic_DNA"/>
</dbReference>
<feature type="domain" description="Enoyl reductase (ER)" evidence="3">
    <location>
        <begin position="10"/>
        <end position="320"/>
    </location>
</feature>
<dbReference type="InterPro" id="IPR036291">
    <property type="entry name" value="NAD(P)-bd_dom_sf"/>
</dbReference>
<dbReference type="SUPFAM" id="SSF50129">
    <property type="entry name" value="GroES-like"/>
    <property type="match status" value="1"/>
</dbReference>
<dbReference type="PANTHER" id="PTHR48106">
    <property type="entry name" value="QUINONE OXIDOREDUCTASE PIG3-RELATED"/>
    <property type="match status" value="1"/>
</dbReference>
<accession>A0A927BEJ8</accession>
<dbReference type="InterPro" id="IPR020843">
    <property type="entry name" value="ER"/>
</dbReference>
<gene>
    <name evidence="4" type="ORF">IC235_12095</name>
</gene>
<dbReference type="RefSeq" id="WP_191005437.1">
    <property type="nucleotide sequence ID" value="NZ_JACXAD010000012.1"/>
</dbReference>
<dbReference type="PANTHER" id="PTHR48106:SF13">
    <property type="entry name" value="QUINONE OXIDOREDUCTASE-RELATED"/>
    <property type="match status" value="1"/>
</dbReference>
<dbReference type="GO" id="GO:0070402">
    <property type="term" value="F:NADPH binding"/>
    <property type="evidence" value="ECO:0007669"/>
    <property type="project" value="TreeGrafter"/>
</dbReference>
<protein>
    <submittedName>
        <fullName evidence="4">Quinone oxidoreductase</fullName>
    </submittedName>
</protein>
<dbReference type="GO" id="GO:0005829">
    <property type="term" value="C:cytosol"/>
    <property type="evidence" value="ECO:0007669"/>
    <property type="project" value="TreeGrafter"/>
</dbReference>
<dbReference type="GO" id="GO:0003960">
    <property type="term" value="F:quinone reductase (NADPH) activity"/>
    <property type="evidence" value="ECO:0007669"/>
    <property type="project" value="InterPro"/>
</dbReference>
<keyword evidence="5" id="KW-1185">Reference proteome</keyword>
<proteinExistence type="predicted"/>
<keyword evidence="2" id="KW-0560">Oxidoreductase</keyword>
<dbReference type="Proteomes" id="UP000612233">
    <property type="component" value="Unassembled WGS sequence"/>
</dbReference>
<dbReference type="GO" id="GO:0035925">
    <property type="term" value="F:mRNA 3'-UTR AU-rich region binding"/>
    <property type="evidence" value="ECO:0007669"/>
    <property type="project" value="TreeGrafter"/>
</dbReference>